<evidence type="ECO:0000256" key="10">
    <source>
        <dbReference type="SAM" id="MobiDB-lite"/>
    </source>
</evidence>
<dbReference type="InterPro" id="IPR016036">
    <property type="entry name" value="Malonyl_transacylase_ACP-bd"/>
</dbReference>
<dbReference type="InterPro" id="IPR009081">
    <property type="entry name" value="PP-bd_ACP"/>
</dbReference>
<dbReference type="SMART" id="SM01294">
    <property type="entry name" value="PKS_PP_betabranch"/>
    <property type="match status" value="1"/>
</dbReference>
<dbReference type="InterPro" id="IPR020806">
    <property type="entry name" value="PKS_PP-bd"/>
</dbReference>
<dbReference type="InterPro" id="IPR010080">
    <property type="entry name" value="Thioester_reductase-like_dom"/>
</dbReference>
<dbReference type="Pfam" id="PF08659">
    <property type="entry name" value="KR"/>
    <property type="match status" value="1"/>
</dbReference>
<dbReference type="GO" id="GO:0031177">
    <property type="term" value="F:phosphopantetheine binding"/>
    <property type="evidence" value="ECO:0007669"/>
    <property type="project" value="InterPro"/>
</dbReference>
<feature type="active site" description="Proton acceptor; for dehydratase activity" evidence="9">
    <location>
        <position position="1009"/>
    </location>
</feature>
<keyword evidence="3" id="KW-0596">Phosphopantetheine</keyword>
<dbReference type="Pfam" id="PF00550">
    <property type="entry name" value="PP-binding"/>
    <property type="match status" value="1"/>
</dbReference>
<feature type="active site" description="Proton donor; for dehydratase activity" evidence="9">
    <location>
        <position position="1175"/>
    </location>
</feature>
<keyword evidence="5" id="KW-0808">Transferase</keyword>
<comment type="pathway">
    <text evidence="2">Antibiotic biosynthesis.</text>
</comment>
<evidence type="ECO:0000256" key="8">
    <source>
        <dbReference type="ARBA" id="ARBA00023315"/>
    </source>
</evidence>
<keyword evidence="7" id="KW-0511">Multifunctional enzyme</keyword>
<dbReference type="InterPro" id="IPR036736">
    <property type="entry name" value="ACP-like_sf"/>
</dbReference>
<dbReference type="SUPFAM" id="SSF52151">
    <property type="entry name" value="FabD/lysophospholipase-like"/>
    <property type="match status" value="1"/>
</dbReference>
<dbReference type="InterPro" id="IPR020841">
    <property type="entry name" value="PKS_Beta-ketoAc_synthase_dom"/>
</dbReference>
<evidence type="ECO:0000256" key="4">
    <source>
        <dbReference type="ARBA" id="ARBA00022553"/>
    </source>
</evidence>
<dbReference type="InterPro" id="IPR014030">
    <property type="entry name" value="Ketoacyl_synth_N"/>
</dbReference>
<dbReference type="InterPro" id="IPR006162">
    <property type="entry name" value="Ppantetheine_attach_site"/>
</dbReference>
<dbReference type="InterPro" id="IPR036299">
    <property type="entry name" value="Polyketide_synth_docking_sf"/>
</dbReference>
<dbReference type="InterPro" id="IPR032821">
    <property type="entry name" value="PKS_assoc"/>
</dbReference>
<dbReference type="Gene3D" id="1.10.1200.10">
    <property type="entry name" value="ACP-like"/>
    <property type="match status" value="1"/>
</dbReference>
<feature type="region of interest" description="Disordered" evidence="10">
    <location>
        <begin position="1186"/>
        <end position="1236"/>
    </location>
</feature>
<dbReference type="Pfam" id="PF14765">
    <property type="entry name" value="PS-DH"/>
    <property type="match status" value="1"/>
</dbReference>
<dbReference type="InterPro" id="IPR049900">
    <property type="entry name" value="PKS_mFAS_DH"/>
</dbReference>
<comment type="cofactor">
    <cofactor evidence="1">
        <name>pantetheine 4'-phosphate</name>
        <dbReference type="ChEBI" id="CHEBI:47942"/>
    </cofactor>
</comment>
<evidence type="ECO:0000256" key="3">
    <source>
        <dbReference type="ARBA" id="ARBA00022450"/>
    </source>
</evidence>
<dbReference type="EMBL" id="BJMN01000023">
    <property type="protein sequence ID" value="GEB58268.1"/>
    <property type="molecule type" value="Genomic_DNA"/>
</dbReference>
<dbReference type="SUPFAM" id="SSF47336">
    <property type="entry name" value="ACP-like"/>
    <property type="match status" value="1"/>
</dbReference>
<keyword evidence="8" id="KW-0012">Acyltransferase</keyword>
<dbReference type="InterPro" id="IPR055123">
    <property type="entry name" value="SpnB-like_Rossmann"/>
</dbReference>
<dbReference type="SUPFAM" id="SSF53901">
    <property type="entry name" value="Thiolase-like"/>
    <property type="match status" value="1"/>
</dbReference>
<dbReference type="PROSITE" id="PS52004">
    <property type="entry name" value="KS3_2"/>
    <property type="match status" value="1"/>
</dbReference>
<dbReference type="PROSITE" id="PS00606">
    <property type="entry name" value="KS3_1"/>
    <property type="match status" value="1"/>
</dbReference>
<dbReference type="InterPro" id="IPR042104">
    <property type="entry name" value="PKS_dehydratase_sf"/>
</dbReference>
<dbReference type="Pfam" id="PF07993">
    <property type="entry name" value="NAD_binding_4"/>
    <property type="match status" value="1"/>
</dbReference>
<feature type="region of interest" description="Disordered" evidence="10">
    <location>
        <begin position="1"/>
        <end position="30"/>
    </location>
</feature>
<dbReference type="InterPro" id="IPR020807">
    <property type="entry name" value="PKS_DH"/>
</dbReference>
<dbReference type="PROSITE" id="PS52019">
    <property type="entry name" value="PKS_MFAS_DH"/>
    <property type="match status" value="1"/>
</dbReference>
<dbReference type="InterPro" id="IPR014031">
    <property type="entry name" value="Ketoacyl_synth_C"/>
</dbReference>
<keyword evidence="6" id="KW-0045">Antibiotic biosynthesis</keyword>
<dbReference type="Pfam" id="PF08990">
    <property type="entry name" value="Docking"/>
    <property type="match status" value="1"/>
</dbReference>
<dbReference type="GO" id="GO:0006633">
    <property type="term" value="P:fatty acid biosynthetic process"/>
    <property type="evidence" value="ECO:0007669"/>
    <property type="project" value="InterPro"/>
</dbReference>
<dbReference type="CDD" id="cd00833">
    <property type="entry name" value="PKS"/>
    <property type="match status" value="1"/>
</dbReference>
<dbReference type="PANTHER" id="PTHR43775:SF51">
    <property type="entry name" value="INACTIVE PHENOLPHTHIOCEROL SYNTHESIS POLYKETIDE SYNTHASE TYPE I PKS1-RELATED"/>
    <property type="match status" value="1"/>
</dbReference>
<comment type="caution">
    <text evidence="14">The sequence shown here is derived from an EMBL/GenBank/DDBJ whole genome shotgun (WGS) entry which is preliminary data.</text>
</comment>
<dbReference type="NCBIfam" id="TIGR01746">
    <property type="entry name" value="Thioester-redct"/>
    <property type="match status" value="1"/>
</dbReference>
<dbReference type="SUPFAM" id="SSF55048">
    <property type="entry name" value="Probable ACP-binding domain of malonyl-CoA ACP transacylase"/>
    <property type="match status" value="1"/>
</dbReference>
<dbReference type="CDD" id="cd08956">
    <property type="entry name" value="KR_3_FAS_SDR_x"/>
    <property type="match status" value="1"/>
</dbReference>
<dbReference type="InterPro" id="IPR016035">
    <property type="entry name" value="Acyl_Trfase/lysoPLipase"/>
</dbReference>
<sequence length="2308" mass="240661">MAAPPVVAPPSRPFARLSDDPTDLGDRKTMNNEEKLVDYLKRVTVDLQKTRRRLAELESAASEPVAIVGMACRYPGGVASPDDLWKLVAEGRDAITEWPADRGWDVETLYDPEPGLPGRTYTKEGGFLEGATRFDAGFFGISPREALAMDPQHRVLLETAWELFEDAGIDPTSLRGSSTGVFAGIVEQSYLDLDGPEEFEGYLMTSKLGSVASGRIAYSFGFEGPAVSLDTACSSSLVALHLAVQSVRSGESALAVAGGVTVNGHPGGFVDFSRQNGLSADGRCRSFAASAAGTGWSEGVGLVLVEKLSDARRNGHRVLAVIRGSAVNQDGASNGLTAPNGPSQERVIKGALADAGLTTADVDIVEAHGTATKLGDPIEAQALLATYGQGRPADRPLRLGSLKSNIGHTVAAAGVGGVIKMIQAMRHGTMPRTLHVDEPTPVVDWRAGAVELLTEEQAWPELDRPRRAAVSSFGVSGTNAHVILEEVPEETTAPEQAEGGQAVPWVLSAKSRPALREQARRLAAHLAERPELTDQDVAFSLATTRAALPERASIVGVDREARLARLDALADGEPAAGLVTGSAGRSGKTVFLFPGQGSQWAGMAVDLMDTSPAFAERIDACAEALAEFTDWSLQDVLRGADGAPGLDRVDVVQPVLWAVMVSLAELWRSRGVRPEAVAGHSQGEIAAATVAGVLTLQDGARVVALRSQAIGRVLAGLGGMVSVALPAAEVRERIVPWEGGIQLAAVNGPRSVVVSGENDALDEFLAEARTDGIRARRVPVDYASHSAYVELLQDELTTLLADVTPRQAEIPMLSTVTGGWVEGPELDAGYWYRNLRQTVELERAVRALLGQGYGTFVEASAHPVLVTGVQDIAEDAGRAATVVGTLRRDEGGQERFWTSAGEAYVRGAAPDWDAVFEGSGARRVDLPTYAFQQERYWYEPVSAATDAVGLGLDAVGHPLLGAAVTVAAPNGGNGPHGPYGSQGAHGSHGDEALFSSRITRHSHPWLADHVVDGAAVLPPAALVELVVRAGDEFGATVLDEFSVEALPRLDVGAGLRVQVGVGAADERGRRTVTVHTRPEAGDVTWSLAGRGRVGVEASEPDFELASWPPEGATALDLDGAYERLAGDGQAYGPGFRGVSAAWRLGEDLYAEVCLPEAGRNRALPGDFGLHPALLDAALHAAPLTATARPAAEPTAAAPTAPHEGAGEGPAAGTAGETGAETAAETTAESSAGGVATTASEIAAERVAKTAPEVSPEVSAEVSAEVSGSRSGRLVVAWRGVRLHATGASLVRVRLTPAGDGTLAAYLADATGRPVASIASLGFGSAGTRVAAGAREHDALFEVAWAPVGLAGAQDATATWGVLGARTPPLDALLPGARRLPDVPAAGEAARTGDGQPLLAVLAPAGGAQGGILPGSVHRAARHALALVQEWLADDRLAGTRLVVLTRGAVATRTEDVTDLAASAVWGLVRSAQSEHPGRVVLVDTDGSPASDAVLPLLSAAGVGEAQLALRDGQVLRPRMRRVAAAVDARPSGSWNPDGTVLITGGTGSLGALFARHLVTRHGVRDLLLTSRRGEKADGARELSEELKRLGARVTIAAADAADREALARVLADIPADRPLTGVVHMAGVLDDGLIADQTPERLDAVLRPKADAAWNLHELTRGLDLSAFVLFSSLAGVIGGAGQAPYAAANAFLDGLAEHRAARGLPATSVAWGLWEQSGGMTGDLDEADLRRIARAGFRPVTAERGPAILDAALAQGLPALVGTPLDVAALRENPGRAPLLLSALAGAPTRGTARNAADTGAASGRDLGGMTGAEQLAYLLGVVRAEAGAVLGHPDPAGIAGDQPFPSLGFDSLTAVELRNRLDDVVGGRLPATLVFDHPTPVALAEYLRTVLLEGTTGSGAGRAGAKGEGGAAHAVDFAAETVLPEDVRPEGVVTRVATEPTMVFLTGATGFLGAFVLRDLLVTTTARVRVLVRGADQADAQERLRANLDWYRIAEEIDESRIDVVVGDLARPLLGLDEGEFDRLSRETDVVYHVGASVNWLHPYEDLKAANVSGTIEVLRLAARHRSVPVHYVSTTGVFSGTDSGGAALAPDAPTGPAESLPTGYVQSKWVCEQLIGTARERGLPVSVYRVDVISGDQRNGACQTRDFVWLSLKGILQAGAVPEGMVGPVHLMPVDYVSAAILTMSGREGAVGRTFHLYNPSELTFAEAAEHLRSFGYPLGELDRDAWLELVRSDRGNALVPLLDAFEMLTADSSGFYPPMDITDTLEVLAGSGVHCPPVTKQLFGRYVDFFTEVGYFPAAPMTEG</sequence>
<dbReference type="InterPro" id="IPR015083">
    <property type="entry name" value="NorB/c/GfsB-D-like_docking"/>
</dbReference>
<feature type="domain" description="PKS/mFAS DH" evidence="13">
    <location>
        <begin position="976"/>
        <end position="1291"/>
    </location>
</feature>
<dbReference type="InterPro" id="IPR050091">
    <property type="entry name" value="PKS_NRPS_Biosynth_Enz"/>
</dbReference>
<dbReference type="SMART" id="SM00823">
    <property type="entry name" value="PKS_PP"/>
    <property type="match status" value="1"/>
</dbReference>
<dbReference type="Pfam" id="PF16197">
    <property type="entry name" value="KAsynt_C_assoc"/>
    <property type="match status" value="1"/>
</dbReference>
<dbReference type="InterPro" id="IPR018201">
    <property type="entry name" value="Ketoacyl_synth_AS"/>
</dbReference>
<feature type="region of interest" description="N-terminal hotdog fold" evidence="9">
    <location>
        <begin position="976"/>
        <end position="1100"/>
    </location>
</feature>
<dbReference type="SMART" id="SM00822">
    <property type="entry name" value="PKS_KR"/>
    <property type="match status" value="1"/>
</dbReference>
<dbReference type="Gene3D" id="3.30.70.3290">
    <property type="match status" value="1"/>
</dbReference>
<evidence type="ECO:0000313" key="15">
    <source>
        <dbReference type="Proteomes" id="UP000315226"/>
    </source>
</evidence>
<evidence type="ECO:0000256" key="9">
    <source>
        <dbReference type="PROSITE-ProRule" id="PRU01363"/>
    </source>
</evidence>
<evidence type="ECO:0000259" key="13">
    <source>
        <dbReference type="PROSITE" id="PS52019"/>
    </source>
</evidence>
<dbReference type="SUPFAM" id="SSF101173">
    <property type="entry name" value="Docking domain B of the erythromycin polyketide synthase (DEBS)"/>
    <property type="match status" value="1"/>
</dbReference>
<dbReference type="Pfam" id="PF21089">
    <property type="entry name" value="PKS_DH_N"/>
    <property type="match status" value="1"/>
</dbReference>
<dbReference type="Pfam" id="PF00109">
    <property type="entry name" value="ketoacyl-synt"/>
    <property type="match status" value="1"/>
</dbReference>
<dbReference type="InterPro" id="IPR013968">
    <property type="entry name" value="PKS_KR"/>
</dbReference>
<reference evidence="14 15" key="1">
    <citation type="submission" date="2019-06" db="EMBL/GenBank/DDBJ databases">
        <title>Whole genome shotgun sequence of Streptomyces gardneri NBRC 12865.</title>
        <authorList>
            <person name="Hosoyama A."/>
            <person name="Uohara A."/>
            <person name="Ohji S."/>
            <person name="Ichikawa N."/>
        </authorList>
    </citation>
    <scope>NUCLEOTIDE SEQUENCE [LARGE SCALE GENOMIC DNA]</scope>
    <source>
        <strain evidence="14 15">NBRC 12865</strain>
    </source>
</reference>
<dbReference type="Gene3D" id="3.10.129.110">
    <property type="entry name" value="Polyketide synthase dehydratase"/>
    <property type="match status" value="2"/>
</dbReference>
<dbReference type="InterPro" id="IPR036291">
    <property type="entry name" value="NAD(P)-bd_dom_sf"/>
</dbReference>
<name>A0A4Y3RMT1_9ACTN</name>
<feature type="compositionally biased region" description="Pro residues" evidence="10">
    <location>
        <begin position="1"/>
        <end position="12"/>
    </location>
</feature>
<protein>
    <submittedName>
        <fullName evidence="14">Uncharacterized protein</fullName>
    </submittedName>
</protein>
<dbReference type="InterPro" id="IPR001227">
    <property type="entry name" value="Ac_transferase_dom_sf"/>
</dbReference>
<dbReference type="GO" id="GO:0004312">
    <property type="term" value="F:fatty acid synthase activity"/>
    <property type="evidence" value="ECO:0007669"/>
    <property type="project" value="TreeGrafter"/>
</dbReference>
<dbReference type="FunFam" id="3.40.47.10:FF:000019">
    <property type="entry name" value="Polyketide synthase type I"/>
    <property type="match status" value="1"/>
</dbReference>
<keyword evidence="15" id="KW-1185">Reference proteome</keyword>
<dbReference type="SUPFAM" id="SSF51735">
    <property type="entry name" value="NAD(P)-binding Rossmann-fold domains"/>
    <property type="match status" value="3"/>
</dbReference>
<dbReference type="Pfam" id="PF22953">
    <property type="entry name" value="SpnB_Rossmann"/>
    <property type="match status" value="1"/>
</dbReference>
<evidence type="ECO:0000259" key="11">
    <source>
        <dbReference type="PROSITE" id="PS50075"/>
    </source>
</evidence>
<dbReference type="InterPro" id="IPR013120">
    <property type="entry name" value="FAR_NAD-bd"/>
</dbReference>
<dbReference type="Gene3D" id="3.40.366.10">
    <property type="entry name" value="Malonyl-Coenzyme A Acyl Carrier Protein, domain 2"/>
    <property type="match status" value="1"/>
</dbReference>
<dbReference type="Gene3D" id="3.40.47.10">
    <property type="match status" value="1"/>
</dbReference>
<evidence type="ECO:0000256" key="7">
    <source>
        <dbReference type="ARBA" id="ARBA00023268"/>
    </source>
</evidence>
<keyword evidence="4" id="KW-0597">Phosphoprotein</keyword>
<dbReference type="GO" id="GO:0033068">
    <property type="term" value="P:macrolide biosynthetic process"/>
    <property type="evidence" value="ECO:0007669"/>
    <property type="project" value="UniProtKB-ARBA"/>
</dbReference>
<dbReference type="InterPro" id="IPR014043">
    <property type="entry name" value="Acyl_transferase_dom"/>
</dbReference>
<evidence type="ECO:0000259" key="12">
    <source>
        <dbReference type="PROSITE" id="PS52004"/>
    </source>
</evidence>
<dbReference type="Pfam" id="PF00698">
    <property type="entry name" value="Acyl_transf_1"/>
    <property type="match status" value="1"/>
</dbReference>
<dbReference type="InterPro" id="IPR016039">
    <property type="entry name" value="Thiolase-like"/>
</dbReference>
<dbReference type="SMART" id="SM00825">
    <property type="entry name" value="PKS_KS"/>
    <property type="match status" value="1"/>
</dbReference>
<dbReference type="CDD" id="cd05235">
    <property type="entry name" value="SDR_e1"/>
    <property type="match status" value="1"/>
</dbReference>
<evidence type="ECO:0000256" key="5">
    <source>
        <dbReference type="ARBA" id="ARBA00022679"/>
    </source>
</evidence>
<proteinExistence type="predicted"/>
<dbReference type="PANTHER" id="PTHR43775">
    <property type="entry name" value="FATTY ACID SYNTHASE"/>
    <property type="match status" value="1"/>
</dbReference>
<feature type="domain" description="Carrier" evidence="11">
    <location>
        <begin position="1815"/>
        <end position="1893"/>
    </location>
</feature>
<dbReference type="SMART" id="SM00827">
    <property type="entry name" value="PKS_AT"/>
    <property type="match status" value="1"/>
</dbReference>
<dbReference type="PROSITE" id="PS00012">
    <property type="entry name" value="PHOSPHOPANTETHEINE"/>
    <property type="match status" value="1"/>
</dbReference>
<feature type="region of interest" description="C-terminal hotdog fold" evidence="9">
    <location>
        <begin position="1112"/>
        <end position="1291"/>
    </location>
</feature>
<evidence type="ECO:0000313" key="14">
    <source>
        <dbReference type="EMBL" id="GEB58268.1"/>
    </source>
</evidence>
<dbReference type="InterPro" id="IPR049551">
    <property type="entry name" value="PKS_DH_C"/>
</dbReference>
<feature type="domain" description="Ketosynthase family 3 (KS3)" evidence="12">
    <location>
        <begin position="62"/>
        <end position="486"/>
    </location>
</feature>
<evidence type="ECO:0000256" key="1">
    <source>
        <dbReference type="ARBA" id="ARBA00001957"/>
    </source>
</evidence>
<dbReference type="FunFam" id="1.10.1200.10:FF:000007">
    <property type="entry name" value="Probable polyketide synthase pks17"/>
    <property type="match status" value="1"/>
</dbReference>
<dbReference type="InterPro" id="IPR057326">
    <property type="entry name" value="KR_dom"/>
</dbReference>
<dbReference type="SMART" id="SM00826">
    <property type="entry name" value="PKS_DH"/>
    <property type="match status" value="1"/>
</dbReference>
<evidence type="ECO:0000256" key="6">
    <source>
        <dbReference type="ARBA" id="ARBA00023194"/>
    </source>
</evidence>
<gene>
    <name evidence="14" type="ORF">SGA01_38730</name>
</gene>
<dbReference type="FunFam" id="3.40.366.10:FF:000002">
    <property type="entry name" value="Probable polyketide synthase 2"/>
    <property type="match status" value="1"/>
</dbReference>
<accession>A0A4Y3RMT1</accession>
<dbReference type="Proteomes" id="UP000315226">
    <property type="component" value="Unassembled WGS sequence"/>
</dbReference>
<evidence type="ECO:0000256" key="2">
    <source>
        <dbReference type="ARBA" id="ARBA00004792"/>
    </source>
</evidence>
<feature type="compositionally biased region" description="Low complexity" evidence="10">
    <location>
        <begin position="1186"/>
        <end position="1228"/>
    </location>
</feature>
<dbReference type="GO" id="GO:0004315">
    <property type="term" value="F:3-oxoacyl-[acyl-carrier-protein] synthase activity"/>
    <property type="evidence" value="ECO:0007669"/>
    <property type="project" value="InterPro"/>
</dbReference>
<dbReference type="InterPro" id="IPR049552">
    <property type="entry name" value="PKS_DH_N"/>
</dbReference>
<dbReference type="Gene3D" id="3.40.50.720">
    <property type="entry name" value="NAD(P)-binding Rossmann-like Domain"/>
    <property type="match status" value="2"/>
</dbReference>
<organism evidence="14 15">
    <name type="scientific">Streptomyces gardneri</name>
    <dbReference type="NCBI Taxonomy" id="66892"/>
    <lineage>
        <taxon>Bacteria</taxon>
        <taxon>Bacillati</taxon>
        <taxon>Actinomycetota</taxon>
        <taxon>Actinomycetes</taxon>
        <taxon>Kitasatosporales</taxon>
        <taxon>Streptomycetaceae</taxon>
        <taxon>Streptomyces</taxon>
    </lineage>
</organism>
<dbReference type="PROSITE" id="PS50075">
    <property type="entry name" value="CARRIER"/>
    <property type="match status" value="1"/>
</dbReference>
<dbReference type="Pfam" id="PF02801">
    <property type="entry name" value="Ketoacyl-synt_C"/>
    <property type="match status" value="1"/>
</dbReference>